<evidence type="ECO:0000313" key="2">
    <source>
        <dbReference type="Proteomes" id="UP000092583"/>
    </source>
</evidence>
<name>A0A1B9IQ56_9TREE</name>
<keyword evidence="2" id="KW-1185">Reference proteome</keyword>
<gene>
    <name evidence="1" type="ORF">L486_05145</name>
</gene>
<dbReference type="EMBL" id="KI669463">
    <property type="protein sequence ID" value="OCF57682.1"/>
    <property type="molecule type" value="Genomic_DNA"/>
</dbReference>
<sequence>MNSADKRGKSLEGQMARAGIKDLPNELLTRIVKEVQHPQDHLNFFQSCYSIYETYRKQNIFKIVCINLGFSLSICHSQSKTKCRRHGVNKRNWRSLLHRLIRHAERCGQRDCVNYCTKVLPKEWQLQINKQPILNYQAYTGPRQLNNFISTMGNVTLTQFCTFRFQFHTVRSSAFSQDIKIDRLNDTILYLQDKRTPEGINLLGNFSLLTIDKEDDSDLCDWRVPKNTYHCSLWDHPLIENSMATYPPTQQLWLSIAFNVDGQKIAQTTYLGSKEPLTVQDVILSLCCLMNREPNPGIRDRLINSMFNSILSSSFSQDKRQVADMEKIVDGVKNNRDLMAIDFDGIFNNKRYSRDQYISVEFSNRGPENMPLLTFTSVFL</sequence>
<reference evidence="1 2" key="1">
    <citation type="submission" date="2013-07" db="EMBL/GenBank/DDBJ databases">
        <title>The Genome Sequence of Kwoniella mangroviensis CBS10435.</title>
        <authorList>
            <consortium name="The Broad Institute Genome Sequencing Platform"/>
            <person name="Cuomo C."/>
            <person name="Litvintseva A."/>
            <person name="Chen Y."/>
            <person name="Heitman J."/>
            <person name="Sun S."/>
            <person name="Springer D."/>
            <person name="Dromer F."/>
            <person name="Young S.K."/>
            <person name="Zeng Q."/>
            <person name="Gargeya S."/>
            <person name="Fitzgerald M."/>
            <person name="Abouelleil A."/>
            <person name="Alvarado L."/>
            <person name="Berlin A.M."/>
            <person name="Chapman S.B."/>
            <person name="Dewar J."/>
            <person name="Goldberg J."/>
            <person name="Griggs A."/>
            <person name="Gujja S."/>
            <person name="Hansen M."/>
            <person name="Howarth C."/>
            <person name="Imamovic A."/>
            <person name="Larimer J."/>
            <person name="McCowan C."/>
            <person name="Murphy C."/>
            <person name="Pearson M."/>
            <person name="Priest M."/>
            <person name="Roberts A."/>
            <person name="Saif S."/>
            <person name="Shea T."/>
            <person name="Sykes S."/>
            <person name="Wortman J."/>
            <person name="Nusbaum C."/>
            <person name="Birren B."/>
        </authorList>
    </citation>
    <scope>NUCLEOTIDE SEQUENCE [LARGE SCALE GENOMIC DNA]</scope>
    <source>
        <strain evidence="1 2">CBS 10435</strain>
    </source>
</reference>
<proteinExistence type="predicted"/>
<evidence type="ECO:0000313" key="1">
    <source>
        <dbReference type="EMBL" id="OCF57682.1"/>
    </source>
</evidence>
<dbReference type="Proteomes" id="UP000092583">
    <property type="component" value="Unassembled WGS sequence"/>
</dbReference>
<accession>A0A1B9IQ56</accession>
<organism evidence="1 2">
    <name type="scientific">Kwoniella mangroviensis CBS 10435</name>
    <dbReference type="NCBI Taxonomy" id="1331196"/>
    <lineage>
        <taxon>Eukaryota</taxon>
        <taxon>Fungi</taxon>
        <taxon>Dikarya</taxon>
        <taxon>Basidiomycota</taxon>
        <taxon>Agaricomycotina</taxon>
        <taxon>Tremellomycetes</taxon>
        <taxon>Tremellales</taxon>
        <taxon>Cryptococcaceae</taxon>
        <taxon>Kwoniella</taxon>
    </lineage>
</organism>
<dbReference type="AlphaFoldDB" id="A0A1B9IQ56"/>
<reference evidence="2" key="2">
    <citation type="submission" date="2013-12" db="EMBL/GenBank/DDBJ databases">
        <title>Evolution of pathogenesis and genome organization in the Tremellales.</title>
        <authorList>
            <person name="Cuomo C."/>
            <person name="Litvintseva A."/>
            <person name="Heitman J."/>
            <person name="Chen Y."/>
            <person name="Sun S."/>
            <person name="Springer D."/>
            <person name="Dromer F."/>
            <person name="Young S."/>
            <person name="Zeng Q."/>
            <person name="Chapman S."/>
            <person name="Gujja S."/>
            <person name="Saif S."/>
            <person name="Birren B."/>
        </authorList>
    </citation>
    <scope>NUCLEOTIDE SEQUENCE [LARGE SCALE GENOMIC DNA]</scope>
    <source>
        <strain evidence="2">CBS 10435</strain>
    </source>
</reference>
<dbReference type="OrthoDB" id="10440294at2759"/>
<protein>
    <submittedName>
        <fullName evidence="1">Uncharacterized protein</fullName>
    </submittedName>
</protein>